<dbReference type="Proteomes" id="UP000006230">
    <property type="component" value="Unassembled WGS sequence"/>
</dbReference>
<dbReference type="HOGENOM" id="CLU_3186960_0_0_5"/>
<sequence>MVFHFASLVTLSVPAVSPRNSRRPLTKTSRKSMKVAGSTSHGDIEE</sequence>
<evidence type="ECO:0000313" key="3">
    <source>
        <dbReference type="Proteomes" id="UP000006230"/>
    </source>
</evidence>
<comment type="caution">
    <text evidence="2">The sequence shown here is derived from an EMBL/GenBank/DDBJ whole genome shotgun (WGS) entry which is preliminary data.</text>
</comment>
<organism evidence="2 3">
    <name type="scientific">Salipiger bermudensis (strain DSM 26914 / JCM 13377 / KCTC 12554 / HTCC2601)</name>
    <name type="common">Pelagibaca bermudensis</name>
    <dbReference type="NCBI Taxonomy" id="314265"/>
    <lineage>
        <taxon>Bacteria</taxon>
        <taxon>Pseudomonadati</taxon>
        <taxon>Pseudomonadota</taxon>
        <taxon>Alphaproteobacteria</taxon>
        <taxon>Rhodobacterales</taxon>
        <taxon>Roseobacteraceae</taxon>
        <taxon>Salipiger</taxon>
    </lineage>
</organism>
<feature type="compositionally biased region" description="Basic residues" evidence="1">
    <location>
        <begin position="20"/>
        <end position="33"/>
    </location>
</feature>
<feature type="compositionally biased region" description="Polar residues" evidence="1">
    <location>
        <begin position="37"/>
        <end position="46"/>
    </location>
</feature>
<dbReference type="STRING" id="314265.R2601_12920"/>
<reference evidence="2 3" key="1">
    <citation type="journal article" date="2010" name="J. Bacteriol.">
        <title>Genome sequences of Pelagibaca bermudensis HTCC2601T and Maritimibacter alkaliphilus HTCC2654T, the type strains of two marine Roseobacter genera.</title>
        <authorList>
            <person name="Thrash J.C."/>
            <person name="Cho J.C."/>
            <person name="Ferriera S."/>
            <person name="Johnson J."/>
            <person name="Vergin K.L."/>
            <person name="Giovannoni S.J."/>
        </authorList>
    </citation>
    <scope>NUCLEOTIDE SEQUENCE [LARGE SCALE GENOMIC DNA]</scope>
    <source>
        <strain evidence="3">DSM 26914 / JCM 13377 / KCTC 12554 / HTCC2601</strain>
    </source>
</reference>
<proteinExistence type="predicted"/>
<feature type="region of interest" description="Disordered" evidence="1">
    <location>
        <begin position="16"/>
        <end position="46"/>
    </location>
</feature>
<evidence type="ECO:0000256" key="1">
    <source>
        <dbReference type="SAM" id="MobiDB-lite"/>
    </source>
</evidence>
<dbReference type="AlphaFoldDB" id="Q0FLS4"/>
<gene>
    <name evidence="2" type="ORF">R2601_12920</name>
</gene>
<keyword evidence="3" id="KW-1185">Reference proteome</keyword>
<name>Q0FLS4_SALBH</name>
<evidence type="ECO:0000313" key="2">
    <source>
        <dbReference type="EMBL" id="EAU45160.1"/>
    </source>
</evidence>
<protein>
    <submittedName>
        <fullName evidence="2">Uncharacterized protein</fullName>
    </submittedName>
</protein>
<accession>Q0FLS4</accession>
<dbReference type="EMBL" id="AATQ01000031">
    <property type="protein sequence ID" value="EAU45160.1"/>
    <property type="molecule type" value="Genomic_DNA"/>
</dbReference>